<evidence type="ECO:0000256" key="1">
    <source>
        <dbReference type="ARBA" id="ARBA00004236"/>
    </source>
</evidence>
<dbReference type="SMART" id="SM00726">
    <property type="entry name" value="UIM"/>
    <property type="match status" value="4"/>
</dbReference>
<keyword evidence="8" id="KW-0040">ANK repeat</keyword>
<dbReference type="Proteomes" id="UP000081671">
    <property type="component" value="Unplaced"/>
</dbReference>
<dbReference type="GO" id="GO:0002091">
    <property type="term" value="P:negative regulation of receptor internalization"/>
    <property type="evidence" value="ECO:0007669"/>
    <property type="project" value="UniProtKB-ARBA"/>
</dbReference>
<keyword evidence="5" id="KW-0967">Endosome</keyword>
<evidence type="ECO:0000313" key="12">
    <source>
        <dbReference type="RefSeq" id="XP_012876682.1"/>
    </source>
</evidence>
<dbReference type="PROSITE" id="PS50330">
    <property type="entry name" value="UIM"/>
    <property type="match status" value="3"/>
</dbReference>
<protein>
    <submittedName>
        <fullName evidence="12">Ankyrin repeat domain-containing protein 13D isoform X3</fullName>
    </submittedName>
</protein>
<keyword evidence="6" id="KW-0472">Membrane</keyword>
<dbReference type="CTD" id="338692"/>
<evidence type="ECO:0000256" key="7">
    <source>
        <dbReference type="ARBA" id="ARBA00024956"/>
    </source>
</evidence>
<evidence type="ECO:0000256" key="3">
    <source>
        <dbReference type="ARBA" id="ARBA00022475"/>
    </source>
</evidence>
<name>A0A1S3FLD2_DIPOR</name>
<accession>A0A1S3FLD2</accession>
<dbReference type="PROSITE" id="PS50297">
    <property type="entry name" value="ANK_REP_REGION"/>
    <property type="match status" value="1"/>
</dbReference>
<dbReference type="RefSeq" id="XP_012876682.1">
    <property type="nucleotide sequence ID" value="XM_013021228.1"/>
</dbReference>
<feature type="repeat" description="ANK" evidence="8">
    <location>
        <begin position="39"/>
        <end position="71"/>
    </location>
</feature>
<dbReference type="GO" id="GO:0005770">
    <property type="term" value="C:late endosome"/>
    <property type="evidence" value="ECO:0007669"/>
    <property type="project" value="UniProtKB-SubCell"/>
</dbReference>
<comment type="subcellular location">
    <subcellularLocation>
        <location evidence="1">Cell membrane</location>
    </subcellularLocation>
    <subcellularLocation>
        <location evidence="2">Late endosome</location>
    </subcellularLocation>
</comment>
<evidence type="ECO:0000256" key="9">
    <source>
        <dbReference type="SAM" id="MobiDB-lite"/>
    </source>
</evidence>
<comment type="function">
    <text evidence="7">Ubiquitin-binding protein that specifically recognizes and binds 'Lys-63'-linked ubiquitin. Does not bind 'Lys-48'-linked ubiquitin. Positively regulates the internalization of ligand-activated EGFR by binding to the Ub moiety of ubiquitinated EGFR at the cell membrane.</text>
</comment>
<feature type="compositionally biased region" description="Basic and acidic residues" evidence="9">
    <location>
        <begin position="283"/>
        <end position="295"/>
    </location>
</feature>
<gene>
    <name evidence="12" type="primary">Ankrd13d</name>
</gene>
<dbReference type="OrthoDB" id="1585644at2759"/>
<reference evidence="12" key="1">
    <citation type="submission" date="2025-08" db="UniProtKB">
        <authorList>
            <consortium name="RefSeq"/>
        </authorList>
    </citation>
    <scope>IDENTIFICATION</scope>
    <source>
        <tissue evidence="12">Kidney</tissue>
    </source>
</reference>
<feature type="domain" description="Ankyrin repeat" evidence="10">
    <location>
        <begin position="159"/>
        <end position="479"/>
    </location>
</feature>
<dbReference type="AlphaFoldDB" id="A0A1S3FLD2"/>
<dbReference type="Gene3D" id="1.25.40.20">
    <property type="entry name" value="Ankyrin repeat-containing domain"/>
    <property type="match status" value="1"/>
</dbReference>
<dbReference type="InterPro" id="IPR055285">
    <property type="entry name" value="ANKRD13_C"/>
</dbReference>
<evidence type="ECO:0000256" key="2">
    <source>
        <dbReference type="ARBA" id="ARBA00004603"/>
    </source>
</evidence>
<dbReference type="InterPro" id="IPR036770">
    <property type="entry name" value="Ankyrin_rpt-contain_sf"/>
</dbReference>
<keyword evidence="4" id="KW-0677">Repeat</keyword>
<feature type="region of interest" description="Disordered" evidence="9">
    <location>
        <begin position="548"/>
        <end position="614"/>
    </location>
</feature>
<keyword evidence="11" id="KW-1185">Reference proteome</keyword>
<dbReference type="InterPro" id="IPR021832">
    <property type="entry name" value="ANKRD13"/>
</dbReference>
<evidence type="ECO:0000256" key="4">
    <source>
        <dbReference type="ARBA" id="ARBA00022737"/>
    </source>
</evidence>
<dbReference type="Pfam" id="PF12796">
    <property type="entry name" value="Ank_2"/>
    <property type="match status" value="1"/>
</dbReference>
<dbReference type="SMART" id="SM00248">
    <property type="entry name" value="ANK"/>
    <property type="match status" value="2"/>
</dbReference>
<keyword evidence="3" id="KW-1003">Cell membrane</keyword>
<dbReference type="GO" id="GO:0140036">
    <property type="term" value="F:ubiquitin-modified protein reader activity"/>
    <property type="evidence" value="ECO:0007669"/>
    <property type="project" value="UniProtKB-ARBA"/>
</dbReference>
<dbReference type="PANTHER" id="PTHR12447:SF2">
    <property type="entry name" value="ANKYRIN REPEAT DOMAIN-CONTAINING PROTEIN 13D"/>
    <property type="match status" value="1"/>
</dbReference>
<dbReference type="PROSITE" id="PS50088">
    <property type="entry name" value="ANK_REPEAT"/>
    <property type="match status" value="1"/>
</dbReference>
<dbReference type="InterPro" id="IPR002110">
    <property type="entry name" value="Ankyrin_rpt"/>
</dbReference>
<organism evidence="11 12">
    <name type="scientific">Dipodomys ordii</name>
    <name type="common">Ord's kangaroo rat</name>
    <dbReference type="NCBI Taxonomy" id="10020"/>
    <lineage>
        <taxon>Eukaryota</taxon>
        <taxon>Metazoa</taxon>
        <taxon>Chordata</taxon>
        <taxon>Craniata</taxon>
        <taxon>Vertebrata</taxon>
        <taxon>Euteleostomi</taxon>
        <taxon>Mammalia</taxon>
        <taxon>Eutheria</taxon>
        <taxon>Euarchontoglires</taxon>
        <taxon>Glires</taxon>
        <taxon>Rodentia</taxon>
        <taxon>Castorimorpha</taxon>
        <taxon>Heteromyidae</taxon>
        <taxon>Dipodomyinae</taxon>
        <taxon>Dipodomys</taxon>
    </lineage>
</organism>
<dbReference type="SUPFAM" id="SSF48403">
    <property type="entry name" value="Ankyrin repeat"/>
    <property type="match status" value="1"/>
</dbReference>
<dbReference type="GO" id="GO:0005886">
    <property type="term" value="C:plasma membrane"/>
    <property type="evidence" value="ECO:0007669"/>
    <property type="project" value="UniProtKB-SubCell"/>
</dbReference>
<dbReference type="FunFam" id="1.25.40.20:FF:000057">
    <property type="entry name" value="Ankyrin repeat domain-containing protein 13B"/>
    <property type="match status" value="1"/>
</dbReference>
<sequence>MAGPGPTFRLHRLVWANRHRELEAALHSGQHDLEQEDPRGRTPLELAVSLGNLESVRVLLRHNANVGRESRQGWAVLQEAVSTGDPEMVQLVLQYRDFQRATQRLAGIPELLNKLRQAPDFYVEMKWEFTSWGLPAVPLVSKMCPSDVYRVWKRGESLRVDTSLLGFEHMTWQRGRRSFIFKGQEEGALVMEVDHDRQVVHTETLGMALHEPETLLAAMRPSEEHVASRLTSPIVSTHLDTRNVAFERNKCGIWGWRSEKMETVSGYEAKVYSATNVELVTRTRTEHLSDQDKSRTKGGKTPFQSFLGMAQQHSSYSGQAASPTNPTAISPEEYFDPSFSLESRNIGRPIEMSSKVQRFKATLWLSEEHPLSLGDQVTPIIDLMAISNAHFAKLRDFITLRLPPGFPVKIEIPLFHVLNARITFSNLCGCDEPLSSVRVLASSSAASSSAASSTAAAVSGSPFPCEVDPTVFEVPEGYSVLGAERSEPLRDEDDDLLQFAIQQSLLEAGTEAEQVTVWEALTNTRPGTHPPQATVYEEQLQLERALQESLQLSTESRGPGSPQNMPPSHAPPSFEEQLRLALELSSREQEERERRGQQEEEDLQRILQLSLTEH</sequence>
<dbReference type="Pfam" id="PF11904">
    <property type="entry name" value="ANKRD13_C"/>
    <property type="match status" value="1"/>
</dbReference>
<dbReference type="PANTHER" id="PTHR12447">
    <property type="entry name" value="ANKYRIN REPEAT DOMAIN-CONTAINING PROTEIN 13"/>
    <property type="match status" value="1"/>
</dbReference>
<dbReference type="GeneID" id="105989274"/>
<evidence type="ECO:0000256" key="5">
    <source>
        <dbReference type="ARBA" id="ARBA00022753"/>
    </source>
</evidence>
<evidence type="ECO:0000313" key="11">
    <source>
        <dbReference type="Proteomes" id="UP000081671"/>
    </source>
</evidence>
<feature type="region of interest" description="Disordered" evidence="9">
    <location>
        <begin position="283"/>
        <end position="303"/>
    </location>
</feature>
<dbReference type="InterPro" id="IPR003903">
    <property type="entry name" value="UIM_dom"/>
</dbReference>
<feature type="compositionally biased region" description="Basic and acidic residues" evidence="9">
    <location>
        <begin position="585"/>
        <end position="598"/>
    </location>
</feature>
<dbReference type="GO" id="GO:0048471">
    <property type="term" value="C:perinuclear region of cytoplasm"/>
    <property type="evidence" value="ECO:0007669"/>
    <property type="project" value="UniProtKB-ARBA"/>
</dbReference>
<evidence type="ECO:0000259" key="10">
    <source>
        <dbReference type="Pfam" id="PF11904"/>
    </source>
</evidence>
<evidence type="ECO:0000256" key="6">
    <source>
        <dbReference type="ARBA" id="ARBA00023136"/>
    </source>
</evidence>
<evidence type="ECO:0000256" key="8">
    <source>
        <dbReference type="PROSITE-ProRule" id="PRU00023"/>
    </source>
</evidence>
<proteinExistence type="predicted"/>